<evidence type="ECO:0000256" key="1">
    <source>
        <dbReference type="SAM" id="MobiDB-lite"/>
    </source>
</evidence>
<evidence type="ECO:0000313" key="3">
    <source>
        <dbReference type="Proteomes" id="UP000016933"/>
    </source>
</evidence>
<proteinExistence type="predicted"/>
<accession>N1PVJ4</accession>
<gene>
    <name evidence="2" type="ORF">DOTSEDRAFT_50804</name>
</gene>
<protein>
    <submittedName>
        <fullName evidence="2">Uncharacterized protein</fullName>
    </submittedName>
</protein>
<name>N1PVJ4_DOTSN</name>
<keyword evidence="3" id="KW-1185">Reference proteome</keyword>
<reference evidence="2 3" key="2">
    <citation type="journal article" date="2012" name="PLoS Pathog.">
        <title>Diverse lifestyles and strategies of plant pathogenesis encoded in the genomes of eighteen Dothideomycetes fungi.</title>
        <authorList>
            <person name="Ohm R.A."/>
            <person name="Feau N."/>
            <person name="Henrissat B."/>
            <person name="Schoch C.L."/>
            <person name="Horwitz B.A."/>
            <person name="Barry K.W."/>
            <person name="Condon B.J."/>
            <person name="Copeland A.C."/>
            <person name="Dhillon B."/>
            <person name="Glaser F."/>
            <person name="Hesse C.N."/>
            <person name="Kosti I."/>
            <person name="LaButti K."/>
            <person name="Lindquist E.A."/>
            <person name="Lucas S."/>
            <person name="Salamov A.A."/>
            <person name="Bradshaw R.E."/>
            <person name="Ciuffetti L."/>
            <person name="Hamelin R.C."/>
            <person name="Kema G.H.J."/>
            <person name="Lawrence C."/>
            <person name="Scott J.A."/>
            <person name="Spatafora J.W."/>
            <person name="Turgeon B.G."/>
            <person name="de Wit P.J.G.M."/>
            <person name="Zhong S."/>
            <person name="Goodwin S.B."/>
            <person name="Grigoriev I.V."/>
        </authorList>
    </citation>
    <scope>NUCLEOTIDE SEQUENCE [LARGE SCALE GENOMIC DNA]</scope>
    <source>
        <strain evidence="3">NZE10 / CBS 128990</strain>
    </source>
</reference>
<feature type="compositionally biased region" description="Polar residues" evidence="1">
    <location>
        <begin position="207"/>
        <end position="218"/>
    </location>
</feature>
<dbReference type="EMBL" id="KB446536">
    <property type="protein sequence ID" value="EME47397.1"/>
    <property type="molecule type" value="Genomic_DNA"/>
</dbReference>
<sequence length="315" mass="33463">MTKIACYGPHPMTGASSQTTITRSGSGFVPDTFAEESVSMIRPTRTGTAVSAGFPTAETCASSKSTVTFRSTSIVTLRRTTFITLPTSAETSPVHTSSTPEAIPVVMLTIRHKVHDFCTMLGSHRDLDTSQDDDTVRLHSALTPSHQRSKSWSVILETPPQLFPETFPFGAPGPVMGNPVFLNGVDGINGSRLPVSSVVVPKNSYVAPSSSNQYSQGNEDNDALPGSTCGSEVNDADVFTVYRLPVINPWATKPGIDQAATDHSHATPAASSGRRPRPSGPHNGTVPTGTGKPWFPKHPHAESTRIPQTETMALA</sequence>
<dbReference type="HOGENOM" id="CLU_882846_0_0_1"/>
<evidence type="ECO:0000313" key="2">
    <source>
        <dbReference type="EMBL" id="EME47397.1"/>
    </source>
</evidence>
<reference evidence="3" key="1">
    <citation type="journal article" date="2012" name="PLoS Genet.">
        <title>The genomes of the fungal plant pathogens Cladosporium fulvum and Dothistroma septosporum reveal adaptation to different hosts and lifestyles but also signatures of common ancestry.</title>
        <authorList>
            <person name="de Wit P.J.G.M."/>
            <person name="van der Burgt A."/>
            <person name="Oekmen B."/>
            <person name="Stergiopoulos I."/>
            <person name="Abd-Elsalam K.A."/>
            <person name="Aerts A.L."/>
            <person name="Bahkali A.H."/>
            <person name="Beenen H.G."/>
            <person name="Chettri P."/>
            <person name="Cox M.P."/>
            <person name="Datema E."/>
            <person name="de Vries R.P."/>
            <person name="Dhillon B."/>
            <person name="Ganley A.R."/>
            <person name="Griffiths S.A."/>
            <person name="Guo Y."/>
            <person name="Hamelin R.C."/>
            <person name="Henrissat B."/>
            <person name="Kabir M.S."/>
            <person name="Jashni M.K."/>
            <person name="Kema G."/>
            <person name="Klaubauf S."/>
            <person name="Lapidus A."/>
            <person name="Levasseur A."/>
            <person name="Lindquist E."/>
            <person name="Mehrabi R."/>
            <person name="Ohm R.A."/>
            <person name="Owen T.J."/>
            <person name="Salamov A."/>
            <person name="Schwelm A."/>
            <person name="Schijlen E."/>
            <person name="Sun H."/>
            <person name="van den Burg H.A."/>
            <person name="van Ham R.C.H.J."/>
            <person name="Zhang S."/>
            <person name="Goodwin S.B."/>
            <person name="Grigoriev I.V."/>
            <person name="Collemare J."/>
            <person name="Bradshaw R.E."/>
        </authorList>
    </citation>
    <scope>NUCLEOTIDE SEQUENCE [LARGE SCALE GENOMIC DNA]</scope>
    <source>
        <strain evidence="3">NZE10 / CBS 128990</strain>
    </source>
</reference>
<dbReference type="AlphaFoldDB" id="N1PVJ4"/>
<feature type="region of interest" description="Disordered" evidence="1">
    <location>
        <begin position="207"/>
        <end position="229"/>
    </location>
</feature>
<dbReference type="Proteomes" id="UP000016933">
    <property type="component" value="Unassembled WGS sequence"/>
</dbReference>
<feature type="region of interest" description="Disordered" evidence="1">
    <location>
        <begin position="254"/>
        <end position="315"/>
    </location>
</feature>
<organism evidence="2 3">
    <name type="scientific">Dothistroma septosporum (strain NZE10 / CBS 128990)</name>
    <name type="common">Red band needle blight fungus</name>
    <name type="synonym">Mycosphaerella pini</name>
    <dbReference type="NCBI Taxonomy" id="675120"/>
    <lineage>
        <taxon>Eukaryota</taxon>
        <taxon>Fungi</taxon>
        <taxon>Dikarya</taxon>
        <taxon>Ascomycota</taxon>
        <taxon>Pezizomycotina</taxon>
        <taxon>Dothideomycetes</taxon>
        <taxon>Dothideomycetidae</taxon>
        <taxon>Mycosphaerellales</taxon>
        <taxon>Mycosphaerellaceae</taxon>
        <taxon>Dothistroma</taxon>
    </lineage>
</organism>
<feature type="compositionally biased region" description="Polar residues" evidence="1">
    <location>
        <begin position="305"/>
        <end position="315"/>
    </location>
</feature>